<dbReference type="FunFam" id="3.60.15.10:FF:000030">
    <property type="entry name" value="Metallo-beta-lactamase family protein"/>
    <property type="match status" value="1"/>
</dbReference>
<sequence>MKIEQIYTGCLAQGAYFIVSNGEAAVIDPLREVEPYIQKAEKLGARIRYVFETHFHADFVSGHIDLAEKTGAAIIYGPNAKTGFKSQIAKDEELFQLGEVTIKVLHTPGHTLESSCYLLLDKDGKPTALFSGDTLFIGDVGRPDLAQKGNLTKYDLAGMLYDSLRSKVMTLPDDVIVYPAHGAGSACGKNMSKETSDTLGNQKRFNYALRADMTKEEFINEVTAGLTEPPQYFPENVKLNREGYESIDNVLERGSRALSAADFEQLANLTGALILDTRNAAEFARGFIPNSINIGLDGGFAPWVGALIPDLKQNLLIVTEPGKEEEVVTRLARVGYDHTIGYLDGGFQSWMESGKETDTVQTVSAGEFADHFHASQLEVVDVRKPDEFNSGHLKDAYNLPLDNLNDGMSDLSKDKTLYVHCAGGYRSMIAASILKARGFDDVVNIDGGYGALTKTNVPVSKEE</sequence>
<dbReference type="OrthoDB" id="9784009at2"/>
<keyword evidence="1" id="KW-0479">Metal-binding</keyword>
<dbReference type="EMBL" id="VBSN01000066">
    <property type="protein sequence ID" value="KAA6436658.1"/>
    <property type="molecule type" value="Genomic_DNA"/>
</dbReference>
<dbReference type="SUPFAM" id="SSF52821">
    <property type="entry name" value="Rhodanese/Cell cycle control phosphatase"/>
    <property type="match status" value="2"/>
</dbReference>
<dbReference type="PANTHER" id="PTHR43084:SF1">
    <property type="entry name" value="PERSULFIDE DIOXYGENASE ETHE1, MITOCHONDRIAL"/>
    <property type="match status" value="1"/>
</dbReference>
<dbReference type="CDD" id="cd07724">
    <property type="entry name" value="POD-like_MBL-fold"/>
    <property type="match status" value="1"/>
</dbReference>
<evidence type="ECO:0000259" key="2">
    <source>
        <dbReference type="PROSITE" id="PS50206"/>
    </source>
</evidence>
<dbReference type="InterPro" id="IPR001279">
    <property type="entry name" value="Metallo-B-lactamas"/>
</dbReference>
<evidence type="ECO:0000313" key="3">
    <source>
        <dbReference type="EMBL" id="KAA6436658.1"/>
    </source>
</evidence>
<dbReference type="InterPro" id="IPR036873">
    <property type="entry name" value="Rhodanese-like_dom_sf"/>
</dbReference>
<feature type="domain" description="Rhodanese" evidence="2">
    <location>
        <begin position="268"/>
        <end position="359"/>
    </location>
</feature>
<evidence type="ECO:0000313" key="4">
    <source>
        <dbReference type="Proteomes" id="UP000323994"/>
    </source>
</evidence>
<dbReference type="Gene3D" id="3.60.15.10">
    <property type="entry name" value="Ribonuclease Z/Hydroxyacylglutathione hydrolase-like"/>
    <property type="match status" value="1"/>
</dbReference>
<dbReference type="GO" id="GO:0050313">
    <property type="term" value="F:sulfur dioxygenase activity"/>
    <property type="evidence" value="ECO:0007669"/>
    <property type="project" value="InterPro"/>
</dbReference>
<organism evidence="3 4">
    <name type="scientific">Dyadobacter flavalbus</name>
    <dbReference type="NCBI Taxonomy" id="2579942"/>
    <lineage>
        <taxon>Bacteria</taxon>
        <taxon>Pseudomonadati</taxon>
        <taxon>Bacteroidota</taxon>
        <taxon>Cytophagia</taxon>
        <taxon>Cytophagales</taxon>
        <taxon>Spirosomataceae</taxon>
        <taxon>Dyadobacter</taxon>
    </lineage>
</organism>
<gene>
    <name evidence="3" type="ORF">FEM33_21185</name>
</gene>
<dbReference type="GO" id="GO:0046872">
    <property type="term" value="F:metal ion binding"/>
    <property type="evidence" value="ECO:0007669"/>
    <property type="project" value="UniProtKB-KW"/>
</dbReference>
<dbReference type="RefSeq" id="WP_139013979.1">
    <property type="nucleotide sequence ID" value="NZ_VBSN01000066.1"/>
</dbReference>
<feature type="domain" description="Rhodanese" evidence="2">
    <location>
        <begin position="373"/>
        <end position="461"/>
    </location>
</feature>
<dbReference type="SMART" id="SM00849">
    <property type="entry name" value="Lactamase_B"/>
    <property type="match status" value="1"/>
</dbReference>
<dbReference type="Proteomes" id="UP000323994">
    <property type="component" value="Unassembled WGS sequence"/>
</dbReference>
<dbReference type="InterPro" id="IPR001763">
    <property type="entry name" value="Rhodanese-like_dom"/>
</dbReference>
<comment type="caution">
    <text evidence="3">The sequence shown here is derived from an EMBL/GenBank/DDBJ whole genome shotgun (WGS) entry which is preliminary data.</text>
</comment>
<dbReference type="GO" id="GO:0006749">
    <property type="term" value="P:glutathione metabolic process"/>
    <property type="evidence" value="ECO:0007669"/>
    <property type="project" value="InterPro"/>
</dbReference>
<name>A0A5M8QN20_9BACT</name>
<dbReference type="GO" id="GO:0070813">
    <property type="term" value="P:hydrogen sulfide metabolic process"/>
    <property type="evidence" value="ECO:0007669"/>
    <property type="project" value="TreeGrafter"/>
</dbReference>
<dbReference type="CDD" id="cd00158">
    <property type="entry name" value="RHOD"/>
    <property type="match status" value="1"/>
</dbReference>
<dbReference type="PANTHER" id="PTHR43084">
    <property type="entry name" value="PERSULFIDE DIOXYGENASE ETHE1"/>
    <property type="match status" value="1"/>
</dbReference>
<keyword evidence="3" id="KW-0378">Hydrolase</keyword>
<dbReference type="GO" id="GO:0016787">
    <property type="term" value="F:hydrolase activity"/>
    <property type="evidence" value="ECO:0007669"/>
    <property type="project" value="UniProtKB-KW"/>
</dbReference>
<dbReference type="PROSITE" id="PS50206">
    <property type="entry name" value="RHODANESE_3"/>
    <property type="match status" value="2"/>
</dbReference>
<dbReference type="InterPro" id="IPR051682">
    <property type="entry name" value="Mito_Persulfide_Diox"/>
</dbReference>
<protein>
    <submittedName>
        <fullName evidence="3">MBL fold metallo-hydrolase</fullName>
    </submittedName>
</protein>
<dbReference type="InterPro" id="IPR044528">
    <property type="entry name" value="POD-like_MBL-fold"/>
</dbReference>
<reference evidence="3 4" key="1">
    <citation type="submission" date="2019-05" db="EMBL/GenBank/DDBJ databases">
        <authorList>
            <person name="Qu J.-H."/>
        </authorList>
    </citation>
    <scope>NUCLEOTIDE SEQUENCE [LARGE SCALE GENOMIC DNA]</scope>
    <source>
        <strain evidence="3 4">NS28</strain>
    </source>
</reference>
<dbReference type="InterPro" id="IPR036866">
    <property type="entry name" value="RibonucZ/Hydroxyglut_hydro"/>
</dbReference>
<dbReference type="AlphaFoldDB" id="A0A5M8QN20"/>
<dbReference type="SMART" id="SM00450">
    <property type="entry name" value="RHOD"/>
    <property type="match status" value="2"/>
</dbReference>
<dbReference type="Gene3D" id="3.40.250.10">
    <property type="entry name" value="Rhodanese-like domain"/>
    <property type="match status" value="2"/>
</dbReference>
<dbReference type="SUPFAM" id="SSF56281">
    <property type="entry name" value="Metallo-hydrolase/oxidoreductase"/>
    <property type="match status" value="1"/>
</dbReference>
<keyword evidence="4" id="KW-1185">Reference proteome</keyword>
<dbReference type="Pfam" id="PF00753">
    <property type="entry name" value="Lactamase_B"/>
    <property type="match status" value="1"/>
</dbReference>
<evidence type="ECO:0000256" key="1">
    <source>
        <dbReference type="ARBA" id="ARBA00022723"/>
    </source>
</evidence>
<accession>A0A5M8QN20</accession>
<dbReference type="Pfam" id="PF00581">
    <property type="entry name" value="Rhodanese"/>
    <property type="match status" value="2"/>
</dbReference>
<proteinExistence type="predicted"/>